<keyword evidence="2" id="KW-1185">Reference proteome</keyword>
<protein>
    <submittedName>
        <fullName evidence="1">Uncharacterized protein</fullName>
    </submittedName>
</protein>
<dbReference type="Proteomes" id="UP000019335">
    <property type="component" value="Unassembled WGS sequence"/>
</dbReference>
<proteinExistence type="predicted"/>
<evidence type="ECO:0000313" key="1">
    <source>
        <dbReference type="EMBL" id="EWM20480.1"/>
    </source>
</evidence>
<name>W7T069_9STRA</name>
<dbReference type="EMBL" id="AZIL01003039">
    <property type="protein sequence ID" value="EWM20480.1"/>
    <property type="molecule type" value="Genomic_DNA"/>
</dbReference>
<gene>
    <name evidence="1" type="ORF">Naga_100574g4</name>
</gene>
<dbReference type="AlphaFoldDB" id="W7T069"/>
<comment type="caution">
    <text evidence="1">The sequence shown here is derived from an EMBL/GenBank/DDBJ whole genome shotgun (WGS) entry which is preliminary data.</text>
</comment>
<organism evidence="1 2">
    <name type="scientific">Nannochloropsis gaditana</name>
    <dbReference type="NCBI Taxonomy" id="72520"/>
    <lineage>
        <taxon>Eukaryota</taxon>
        <taxon>Sar</taxon>
        <taxon>Stramenopiles</taxon>
        <taxon>Ochrophyta</taxon>
        <taxon>Eustigmatophyceae</taxon>
        <taxon>Eustigmatales</taxon>
        <taxon>Monodopsidaceae</taxon>
        <taxon>Nannochloropsis</taxon>
    </lineage>
</organism>
<evidence type="ECO:0000313" key="2">
    <source>
        <dbReference type="Proteomes" id="UP000019335"/>
    </source>
</evidence>
<reference evidence="1 2" key="1">
    <citation type="journal article" date="2014" name="Mol. Plant">
        <title>Chromosome Scale Genome Assembly and Transcriptome Profiling of Nannochloropsis gaditana in Nitrogen Depletion.</title>
        <authorList>
            <person name="Corteggiani Carpinelli E."/>
            <person name="Telatin A."/>
            <person name="Vitulo N."/>
            <person name="Forcato C."/>
            <person name="D'Angelo M."/>
            <person name="Schiavon R."/>
            <person name="Vezzi A."/>
            <person name="Giacometti G.M."/>
            <person name="Morosinotto T."/>
            <person name="Valle G."/>
        </authorList>
    </citation>
    <scope>NUCLEOTIDE SEQUENCE [LARGE SCALE GENOMIC DNA]</scope>
    <source>
        <strain evidence="1 2">B-31</strain>
    </source>
</reference>
<sequence>MSSDDVFSIVIISYSPNRNGKGQRDTGHKNYKHWKNIKLFSIMGDGSWLHLLMNLSTGSRAKLLKENKRPKLNTKLKDFISSILA</sequence>
<accession>W7T069</accession>